<dbReference type="OMA" id="HPDGEQS"/>
<dbReference type="AGR" id="Xenbase:XB-GENE-6485656"/>
<dbReference type="Gene3D" id="1.10.533.10">
    <property type="entry name" value="Death Domain, Fas"/>
    <property type="match status" value="1"/>
</dbReference>
<keyword evidence="7" id="KW-0053">Apoptosis</keyword>
<evidence type="ECO:0000256" key="3">
    <source>
        <dbReference type="ARBA" id="ARBA00022490"/>
    </source>
</evidence>
<feature type="region of interest" description="Disordered" evidence="16">
    <location>
        <begin position="193"/>
        <end position="220"/>
    </location>
</feature>
<keyword evidence="11" id="KW-1064">Adaptive immunity</keyword>
<dbReference type="GO" id="GO:0005829">
    <property type="term" value="C:cytosol"/>
    <property type="evidence" value="ECO:0000318"/>
    <property type="project" value="GO_Central"/>
</dbReference>
<dbReference type="Xenbase" id="XB-GENE-6485656">
    <property type="gene designation" value="bcl10.S"/>
</dbReference>
<dbReference type="Pfam" id="PF00619">
    <property type="entry name" value="CARD"/>
    <property type="match status" value="1"/>
</dbReference>
<dbReference type="PaxDb" id="8355-A0A1L8GF66"/>
<evidence type="ECO:0000256" key="12">
    <source>
        <dbReference type="ARBA" id="ARBA00023136"/>
    </source>
</evidence>
<evidence type="ECO:0000256" key="15">
    <source>
        <dbReference type="ARBA" id="ARBA00077472"/>
    </source>
</evidence>
<dbReference type="GO" id="GO:0002250">
    <property type="term" value="P:adaptive immune response"/>
    <property type="evidence" value="ECO:0000318"/>
    <property type="project" value="GO_Central"/>
</dbReference>
<dbReference type="RefSeq" id="XP_018116172.1">
    <property type="nucleotide sequence ID" value="XM_018260683.2"/>
</dbReference>
<evidence type="ECO:0000256" key="13">
    <source>
        <dbReference type="ARBA" id="ARBA00064168"/>
    </source>
</evidence>
<evidence type="ECO:0000259" key="17">
    <source>
        <dbReference type="PROSITE" id="PS50209"/>
    </source>
</evidence>
<evidence type="ECO:0000313" key="19">
    <source>
        <dbReference type="RefSeq" id="XP_018116172.1"/>
    </source>
</evidence>
<evidence type="ECO:0000256" key="9">
    <source>
        <dbReference type="ARBA" id="ARBA00022859"/>
    </source>
</evidence>
<evidence type="ECO:0000313" key="20">
    <source>
        <dbReference type="Xenbase" id="XB-GENE-6485656"/>
    </source>
</evidence>
<evidence type="ECO:0000256" key="10">
    <source>
        <dbReference type="ARBA" id="ARBA00022990"/>
    </source>
</evidence>
<dbReference type="InterPro" id="IPR042143">
    <property type="entry name" value="CARD_BCL10"/>
</dbReference>
<gene>
    <name evidence="19 20" type="primary">bcl10.S</name>
</gene>
<comment type="subunit">
    <text evidence="13">Homomultimer; homooligomerized following recruitment by CARD domain-containing proteins that form a nucleating helical template that recruits BCL10 via CARD-CARD interaction. Self-associates by CARD-CARD interaction and interacts with other CARD-proteins such as CARD9, CARD10, CARD11 and CARD14. Forms a complex with CARD14 and MALT1; resulting in the formation of a CBM (CARD14-BCL10-MALT1) complex. Forms a complex with CARD11 and MALT1; resulting in the formation of a CBM (CARD11-BCL10-MALT1) complex. Forms a complex with CARD9 and MALT1; resulting in the formation of a CBM (CARD9-BCL10-MALT1) complex. Found in a membrane raft complex, at least composed of BCL10, CARD11, DPP4 and IKBKB. Binds caspase-9 with its C-terminal domain. Interacts with TRAF2 and BIRC2/c-IAP2. Interacts with PELI2 and SOCS3; these interactions may be mutually exclusive.</text>
</comment>
<dbReference type="CDD" id="cd08810">
    <property type="entry name" value="CARD_BCL10"/>
    <property type="match status" value="1"/>
</dbReference>
<feature type="compositionally biased region" description="Pro residues" evidence="16">
    <location>
        <begin position="200"/>
        <end position="210"/>
    </location>
</feature>
<dbReference type="AlphaFoldDB" id="A0A1L8GF66"/>
<dbReference type="Bgee" id="108715490">
    <property type="expression patterns" value="Expressed in zone of skin and 8 other cell types or tissues"/>
</dbReference>
<keyword evidence="8" id="KW-0832">Ubl conjugation</keyword>
<protein>
    <recommendedName>
        <fullName evidence="14">B-cell lymphoma/leukemia 10</fullName>
    </recommendedName>
    <alternativeName>
        <fullName evidence="15">B-cell CLL/lymphoma 10</fullName>
    </alternativeName>
</protein>
<evidence type="ECO:0000256" key="14">
    <source>
        <dbReference type="ARBA" id="ARBA00068591"/>
    </source>
</evidence>
<evidence type="ECO:0000256" key="11">
    <source>
        <dbReference type="ARBA" id="ARBA00023130"/>
    </source>
</evidence>
<dbReference type="GO" id="GO:0006915">
    <property type="term" value="P:apoptotic process"/>
    <property type="evidence" value="ECO:0007669"/>
    <property type="project" value="UniProtKB-KW"/>
</dbReference>
<dbReference type="FunFam" id="1.10.533.10:FF:000022">
    <property type="entry name" value="B-cell lymphoma/leukemia 10"/>
    <property type="match status" value="1"/>
</dbReference>
<keyword evidence="6" id="KW-0399">Innate immunity</keyword>
<evidence type="ECO:0000256" key="16">
    <source>
        <dbReference type="SAM" id="MobiDB-lite"/>
    </source>
</evidence>
<keyword evidence="3" id="KW-0963">Cytoplasm</keyword>
<evidence type="ECO:0000256" key="7">
    <source>
        <dbReference type="ARBA" id="ARBA00022703"/>
    </source>
</evidence>
<dbReference type="PROSITE" id="PS50209">
    <property type="entry name" value="CARD"/>
    <property type="match status" value="1"/>
</dbReference>
<evidence type="ECO:0000256" key="6">
    <source>
        <dbReference type="ARBA" id="ARBA00022588"/>
    </source>
</evidence>
<dbReference type="GeneID" id="108715490"/>
<organism evidence="18 19">
    <name type="scientific">Xenopus laevis</name>
    <name type="common">African clawed frog</name>
    <dbReference type="NCBI Taxonomy" id="8355"/>
    <lineage>
        <taxon>Eukaryota</taxon>
        <taxon>Metazoa</taxon>
        <taxon>Chordata</taxon>
        <taxon>Craniata</taxon>
        <taxon>Vertebrata</taxon>
        <taxon>Euteleostomi</taxon>
        <taxon>Amphibia</taxon>
        <taxon>Batrachia</taxon>
        <taxon>Anura</taxon>
        <taxon>Pipoidea</taxon>
        <taxon>Pipidae</taxon>
        <taxon>Xenopodinae</taxon>
        <taxon>Xenopus</taxon>
        <taxon>Xenopus</taxon>
    </lineage>
</organism>
<dbReference type="InterPro" id="IPR001315">
    <property type="entry name" value="CARD"/>
</dbReference>
<keyword evidence="18" id="KW-1185">Reference proteome</keyword>
<dbReference type="InterPro" id="IPR033238">
    <property type="entry name" value="BCL10/E10"/>
</dbReference>
<sequence length="240" mass="27156">MTEMNTFKLTDDEMAEVKKDAIESLRPYLCEKIIAERHFDYLRSKKILNRDDTEEIMCQTTSRRRAGDLLDRLAKNPKGLDALIESIRLQETQDFLIAKILDKVLRVKNKKLDSCRGCSLSTYESTLNGSSQDFSRQYTFEDKLLVPETESTFLYHPEGEFSLPILLNASQTSVNKSLLDKAIIKNSRQSGSIYSKLPKPGEPGAPPLPTALPTENDNVLANSPIDNQFLPLRSSSFYEA</sequence>
<proteinExistence type="predicted"/>
<dbReference type="PANTHER" id="PTHR34920:SF1">
    <property type="entry name" value="B-CELL LYMPHOMA_LEUKEMIA 10"/>
    <property type="match status" value="1"/>
</dbReference>
<evidence type="ECO:0000256" key="8">
    <source>
        <dbReference type="ARBA" id="ARBA00022843"/>
    </source>
</evidence>
<dbReference type="GO" id="GO:0019209">
    <property type="term" value="F:kinase activator activity"/>
    <property type="evidence" value="ECO:0007669"/>
    <property type="project" value="TreeGrafter"/>
</dbReference>
<keyword evidence="9" id="KW-0391">Immunity</keyword>
<dbReference type="CTD" id="108715490"/>
<accession>A0A1L8GF66</accession>
<dbReference type="OrthoDB" id="5984934at2759"/>
<dbReference type="GO" id="GO:0045087">
    <property type="term" value="P:innate immune response"/>
    <property type="evidence" value="ECO:0007669"/>
    <property type="project" value="UniProtKB-KW"/>
</dbReference>
<dbReference type="GO" id="GO:0051059">
    <property type="term" value="F:NF-kappaB binding"/>
    <property type="evidence" value="ECO:0000318"/>
    <property type="project" value="GO_Central"/>
</dbReference>
<dbReference type="GO" id="GO:0045121">
    <property type="term" value="C:membrane raft"/>
    <property type="evidence" value="ECO:0007669"/>
    <property type="project" value="UniProtKB-SubCell"/>
</dbReference>
<reference evidence="19" key="1">
    <citation type="submission" date="2025-08" db="UniProtKB">
        <authorList>
            <consortium name="RefSeq"/>
        </authorList>
    </citation>
    <scope>IDENTIFICATION</scope>
    <source>
        <strain evidence="19">J_2021</strain>
        <tissue evidence="19">Erythrocytes</tissue>
    </source>
</reference>
<dbReference type="GO" id="GO:0043422">
    <property type="term" value="F:protein kinase B binding"/>
    <property type="evidence" value="ECO:0000318"/>
    <property type="project" value="GO_Central"/>
</dbReference>
<keyword evidence="4" id="KW-1017">Isopeptide bond</keyword>
<dbReference type="SUPFAM" id="SSF47986">
    <property type="entry name" value="DEATH domain"/>
    <property type="match status" value="1"/>
</dbReference>
<evidence type="ECO:0000256" key="1">
    <source>
        <dbReference type="ARBA" id="ARBA00004285"/>
    </source>
</evidence>
<dbReference type="Proteomes" id="UP000186698">
    <property type="component" value="Chromosome 4S"/>
</dbReference>
<dbReference type="KEGG" id="xla:108715490"/>
<keyword evidence="12" id="KW-0472">Membrane</keyword>
<dbReference type="InterPro" id="IPR011029">
    <property type="entry name" value="DEATH-like_dom_sf"/>
</dbReference>
<dbReference type="SMART" id="SM00114">
    <property type="entry name" value="CARD"/>
    <property type="match status" value="1"/>
</dbReference>
<keyword evidence="10" id="KW-0007">Acetylation</keyword>
<evidence type="ECO:0000256" key="2">
    <source>
        <dbReference type="ARBA" id="ARBA00004496"/>
    </source>
</evidence>
<name>A0A1L8GF66_XENLA</name>
<keyword evidence="5" id="KW-0597">Phosphoprotein</keyword>
<dbReference type="GO" id="GO:0003713">
    <property type="term" value="F:transcription coactivator activity"/>
    <property type="evidence" value="ECO:0000318"/>
    <property type="project" value="GO_Central"/>
</dbReference>
<dbReference type="GO" id="GO:0032449">
    <property type="term" value="C:CBM complex"/>
    <property type="evidence" value="ECO:0000318"/>
    <property type="project" value="GO_Central"/>
</dbReference>
<dbReference type="PANTHER" id="PTHR34920">
    <property type="entry name" value="B-CELL LYMPHOMA/LEUKEMIA 10"/>
    <property type="match status" value="1"/>
</dbReference>
<evidence type="ECO:0000256" key="4">
    <source>
        <dbReference type="ARBA" id="ARBA00022499"/>
    </source>
</evidence>
<feature type="domain" description="CARD" evidence="17">
    <location>
        <begin position="14"/>
        <end position="104"/>
    </location>
</feature>
<dbReference type="STRING" id="8355.A0A1L8GF66"/>
<evidence type="ECO:0000256" key="5">
    <source>
        <dbReference type="ARBA" id="ARBA00022553"/>
    </source>
</evidence>
<evidence type="ECO:0000313" key="18">
    <source>
        <dbReference type="Proteomes" id="UP000186698"/>
    </source>
</evidence>
<dbReference type="GO" id="GO:2001238">
    <property type="term" value="P:positive regulation of extrinsic apoptotic signaling pathway"/>
    <property type="evidence" value="ECO:0000318"/>
    <property type="project" value="GO_Central"/>
</dbReference>
<comment type="subcellular location">
    <subcellularLocation>
        <location evidence="2">Cytoplasm</location>
    </subcellularLocation>
    <subcellularLocation>
        <location evidence="1">Membrane raft</location>
    </subcellularLocation>
</comment>